<reference evidence="3" key="1">
    <citation type="submission" date="2023-01" db="EMBL/GenBank/DDBJ databases">
        <title>Metagenome sequencing of chrysophaentin producing Chrysophaeum taylorii.</title>
        <authorList>
            <person name="Davison J."/>
            <person name="Bewley C."/>
        </authorList>
    </citation>
    <scope>NUCLEOTIDE SEQUENCE</scope>
    <source>
        <strain evidence="3">NIES-1699</strain>
    </source>
</reference>
<feature type="coiled-coil region" evidence="1">
    <location>
        <begin position="100"/>
        <end position="127"/>
    </location>
</feature>
<name>A0AAD7UG37_9STRA</name>
<feature type="transmembrane region" description="Helical" evidence="2">
    <location>
        <begin position="6"/>
        <end position="25"/>
    </location>
</feature>
<keyword evidence="1" id="KW-0175">Coiled coil</keyword>
<accession>A0AAD7UG37</accession>
<dbReference type="AlphaFoldDB" id="A0AAD7UG37"/>
<dbReference type="Proteomes" id="UP001230188">
    <property type="component" value="Unassembled WGS sequence"/>
</dbReference>
<protein>
    <submittedName>
        <fullName evidence="3">Uncharacterized protein</fullName>
    </submittedName>
</protein>
<keyword evidence="4" id="KW-1185">Reference proteome</keyword>
<gene>
    <name evidence="3" type="ORF">CTAYLR_000405</name>
</gene>
<keyword evidence="2" id="KW-1133">Transmembrane helix</keyword>
<keyword evidence="2" id="KW-0472">Membrane</keyword>
<keyword evidence="2" id="KW-0812">Transmembrane</keyword>
<comment type="caution">
    <text evidence="3">The sequence shown here is derived from an EMBL/GenBank/DDBJ whole genome shotgun (WGS) entry which is preliminary data.</text>
</comment>
<evidence type="ECO:0000256" key="2">
    <source>
        <dbReference type="SAM" id="Phobius"/>
    </source>
</evidence>
<proteinExistence type="predicted"/>
<evidence type="ECO:0000256" key="1">
    <source>
        <dbReference type="SAM" id="Coils"/>
    </source>
</evidence>
<evidence type="ECO:0000313" key="3">
    <source>
        <dbReference type="EMBL" id="KAJ8605106.1"/>
    </source>
</evidence>
<feature type="transmembrane region" description="Helical" evidence="2">
    <location>
        <begin position="75"/>
        <end position="95"/>
    </location>
</feature>
<dbReference type="EMBL" id="JAQMWT010000317">
    <property type="protein sequence ID" value="KAJ8605106.1"/>
    <property type="molecule type" value="Genomic_DNA"/>
</dbReference>
<organism evidence="3 4">
    <name type="scientific">Chrysophaeum taylorii</name>
    <dbReference type="NCBI Taxonomy" id="2483200"/>
    <lineage>
        <taxon>Eukaryota</taxon>
        <taxon>Sar</taxon>
        <taxon>Stramenopiles</taxon>
        <taxon>Ochrophyta</taxon>
        <taxon>Pelagophyceae</taxon>
        <taxon>Pelagomonadales</taxon>
        <taxon>Pelagomonadaceae</taxon>
        <taxon>Chrysophaeum</taxon>
    </lineage>
</organism>
<sequence length="134" mass="14735">MFPFIPVVVASGSSLLAGLGGWAVYKYEQLAAEMSRISAQAAQLQQSADSAKQGSVWSELLEPIARRWSGALKTMAFAVAAASFALIVVGLGTWLEIRCLRCESDRVRRLEDEIDRLKRENDSLSRRDTSSRAD</sequence>
<evidence type="ECO:0000313" key="4">
    <source>
        <dbReference type="Proteomes" id="UP001230188"/>
    </source>
</evidence>